<dbReference type="InterPro" id="IPR041624">
    <property type="entry name" value="RGI_lyase"/>
</dbReference>
<organism evidence="4 5">
    <name type="scientific">Haloterrigena salifodinae</name>
    <dbReference type="NCBI Taxonomy" id="2675099"/>
    <lineage>
        <taxon>Archaea</taxon>
        <taxon>Methanobacteriati</taxon>
        <taxon>Methanobacteriota</taxon>
        <taxon>Stenosarchaea group</taxon>
        <taxon>Halobacteria</taxon>
        <taxon>Halobacteriales</taxon>
        <taxon>Natrialbaceae</taxon>
        <taxon>Haloterrigena</taxon>
    </lineage>
</organism>
<keyword evidence="4" id="KW-0456">Lyase</keyword>
<gene>
    <name evidence="4" type="ORF">JMJ58_22740</name>
</gene>
<evidence type="ECO:0000259" key="3">
    <source>
        <dbReference type="Pfam" id="PF21348"/>
    </source>
</evidence>
<dbReference type="InterPro" id="IPR049366">
    <property type="entry name" value="RGL11_C"/>
</dbReference>
<dbReference type="SUPFAM" id="SSF69318">
    <property type="entry name" value="Integrin alpha N-terminal domain"/>
    <property type="match status" value="1"/>
</dbReference>
<dbReference type="Pfam" id="PF21348">
    <property type="entry name" value="RGL11_C"/>
    <property type="match status" value="1"/>
</dbReference>
<protein>
    <submittedName>
        <fullName evidence="4">Rhamnogalacturonan lyase</fullName>
    </submittedName>
</protein>
<dbReference type="OrthoDB" id="8638at2157"/>
<reference evidence="4 5" key="1">
    <citation type="submission" date="2021-01" db="EMBL/GenBank/DDBJ databases">
        <title>Genome Sequence and Methylation Pattern of Haloterrigena salifodinae BOL5-1, An Extremely Halophilic Archaeon from a Bolivian Salt Mine.</title>
        <authorList>
            <person name="DasSarma P."/>
            <person name="Anton B.P."/>
            <person name="DasSarma S.L."/>
            <person name="von Ehrenheim H.A.L."/>
            <person name="Martinez F.L."/>
            <person name="Guzman D."/>
            <person name="Roberts R.J."/>
            <person name="DasSarma S."/>
        </authorList>
    </citation>
    <scope>NUCLEOTIDE SEQUENCE [LARGE SCALE GENOMIC DNA]</scope>
    <source>
        <strain evidence="4 5">BOL5-1</strain>
        <plasmid evidence="4 5">pHTS220</plasmid>
    </source>
</reference>
<name>A0A8T8E8R3_9EURY</name>
<feature type="region of interest" description="Disordered" evidence="1">
    <location>
        <begin position="33"/>
        <end position="63"/>
    </location>
</feature>
<sequence length="673" mass="74059">MTNSSTDETRLRQYRRELLSGIAAGTTAFATSAAATATDGNGRSGARRRTGTEENGSTRQMESLDRGLVAVPVDEGVLVRWRLLGTEPADLGFHVFRDGDRVNDEPITESTNYLDSEGTTDSTYAVRPVGNGRAGGTRKTGGSDRKPGMSESVEVWDEQYKEIPLNKPDPVEGEDGETVTYHANDASVADLTGDGTLDIVQKWSPSNAKDNAHEGQTSDVLLDGYTMEGEHLWRINLGQNVRAGAHYTPFAVYDFDGDGKAELAVRTSDGATDGTGTVIGDPDADYTNEVGRILEGPEYLTVFDGETGEELATADFEPARGDICDWGDCYGNRADRFLAGVGYFDGERPSILMTRGYYEKSMLAVWDFRDGELETRWIFDSDDGNQEYEGQGNHQLATADVDGDGKDEVVYGSCVIDHDGTGLYSTGWNHGDALHVSNFDPSRDGLEVFMPHEWGPYGATFRDAGTGELLWGVEAEGDIGRGMIADIDPNYDSAEAWAGIPLSDNDIGLWSASGEQINENSVNSMNFGIWWTGDLHRELLDHDFLGYDEGGYGHGWIKKWNPETEELELLRSFDGTRSNNGSKGTPCLSGDILGDWREEVIWRREDDEALRLYATPHETDHRLYTLLHDPQYRTALAWQNAGYNQPPWPSYFLGHGMDDPPKPDIDPVSADHD</sequence>
<dbReference type="Proteomes" id="UP000637819">
    <property type="component" value="Plasmid pHTS220"/>
</dbReference>
<feature type="domain" description="Rhamnogalacturonan lyase family 11 C-terminal" evidence="3">
    <location>
        <begin position="160"/>
        <end position="663"/>
    </location>
</feature>
<evidence type="ECO:0000313" key="4">
    <source>
        <dbReference type="EMBL" id="QRV17791.1"/>
    </source>
</evidence>
<dbReference type="PANTHER" id="PTHR43118:SF1">
    <property type="entry name" value="RHAMNOGALACTURONAN LYASE (EUROFUNG)"/>
    <property type="match status" value="1"/>
</dbReference>
<dbReference type="Gene3D" id="2.60.40.10">
    <property type="entry name" value="Immunoglobulins"/>
    <property type="match status" value="1"/>
</dbReference>
<dbReference type="PROSITE" id="PS51318">
    <property type="entry name" value="TAT"/>
    <property type="match status" value="1"/>
</dbReference>
<dbReference type="InterPro" id="IPR006311">
    <property type="entry name" value="TAT_signal"/>
</dbReference>
<proteinExistence type="predicted"/>
<dbReference type="KEGG" id="hsal:JMJ58_22740"/>
<accession>A0A8T8E8R3</accession>
<keyword evidence="5" id="KW-1185">Reference proteome</keyword>
<evidence type="ECO:0000256" key="1">
    <source>
        <dbReference type="SAM" id="MobiDB-lite"/>
    </source>
</evidence>
<dbReference type="GO" id="GO:0016829">
    <property type="term" value="F:lyase activity"/>
    <property type="evidence" value="ECO:0007669"/>
    <property type="project" value="UniProtKB-KW"/>
</dbReference>
<dbReference type="PANTHER" id="PTHR43118">
    <property type="entry name" value="RHAMNOGALACTURONAN LYASE (EUROFUNG)"/>
    <property type="match status" value="1"/>
</dbReference>
<dbReference type="CDD" id="cd10318">
    <property type="entry name" value="RGL11"/>
    <property type="match status" value="1"/>
</dbReference>
<dbReference type="Pfam" id="PF18370">
    <property type="entry name" value="RGI_lyase"/>
    <property type="match status" value="1"/>
</dbReference>
<evidence type="ECO:0000259" key="2">
    <source>
        <dbReference type="Pfam" id="PF18370"/>
    </source>
</evidence>
<feature type="region of interest" description="Disordered" evidence="1">
    <location>
        <begin position="654"/>
        <end position="673"/>
    </location>
</feature>
<feature type="compositionally biased region" description="Polar residues" evidence="1">
    <location>
        <begin position="109"/>
        <end position="123"/>
    </location>
</feature>
<dbReference type="InterPro" id="IPR013783">
    <property type="entry name" value="Ig-like_fold"/>
</dbReference>
<feature type="region of interest" description="Disordered" evidence="1">
    <location>
        <begin position="109"/>
        <end position="150"/>
    </location>
</feature>
<dbReference type="InterPro" id="IPR028994">
    <property type="entry name" value="Integrin_alpha_N"/>
</dbReference>
<evidence type="ECO:0000313" key="5">
    <source>
        <dbReference type="Proteomes" id="UP000637819"/>
    </source>
</evidence>
<geneLocation type="plasmid" evidence="4 5">
    <name>pHTS220</name>
</geneLocation>
<dbReference type="AlphaFoldDB" id="A0A8T8E8R3"/>
<dbReference type="EMBL" id="CP069191">
    <property type="protein sequence ID" value="QRV17791.1"/>
    <property type="molecule type" value="Genomic_DNA"/>
</dbReference>
<feature type="domain" description="Rhamnogalacturonan I lyase beta-sheet" evidence="2">
    <location>
        <begin position="59"/>
        <end position="134"/>
    </location>
</feature>
<dbReference type="InterPro" id="IPR034641">
    <property type="entry name" value="RGL11"/>
</dbReference>
<feature type="compositionally biased region" description="Basic and acidic residues" evidence="1">
    <location>
        <begin position="656"/>
        <end position="673"/>
    </location>
</feature>
<keyword evidence="4" id="KW-0614">Plasmid</keyword>